<dbReference type="Gene3D" id="2.130.10.10">
    <property type="entry name" value="YVTN repeat-like/Quinoprotein amine dehydrogenase"/>
    <property type="match status" value="1"/>
</dbReference>
<protein>
    <recommendedName>
        <fullName evidence="7">RWD domain-containing protein</fullName>
    </recommendedName>
</protein>
<dbReference type="PROSITE" id="PS00678">
    <property type="entry name" value="WD_REPEATS_1"/>
    <property type="match status" value="2"/>
</dbReference>
<reference evidence="8" key="1">
    <citation type="journal article" date="2020" name="J. Eukaryot. Microbiol.">
        <title>De novo Sequencing, Assembly and Annotation of the Transcriptome for the Free-Living Testate Amoeba Arcella intermedia.</title>
        <authorList>
            <person name="Ribeiro G.M."/>
            <person name="Porfirio-Sousa A.L."/>
            <person name="Maurer-Alcala X.X."/>
            <person name="Katz L.A."/>
            <person name="Lahr D.J.G."/>
        </authorList>
    </citation>
    <scope>NUCLEOTIDE SEQUENCE</scope>
</reference>
<evidence type="ECO:0000256" key="3">
    <source>
        <dbReference type="ARBA" id="ARBA00022737"/>
    </source>
</evidence>
<proteinExistence type="inferred from homology"/>
<dbReference type="GO" id="GO:0035859">
    <property type="term" value="C:Seh1-associated complex"/>
    <property type="evidence" value="ECO:0007669"/>
    <property type="project" value="TreeGrafter"/>
</dbReference>
<name>A0A6B2KXK2_9EUKA</name>
<evidence type="ECO:0000256" key="5">
    <source>
        <dbReference type="PROSITE-ProRule" id="PRU00221"/>
    </source>
</evidence>
<keyword evidence="2 5" id="KW-0853">WD repeat</keyword>
<evidence type="ECO:0000313" key="8">
    <source>
        <dbReference type="EMBL" id="NDV29474.1"/>
    </source>
</evidence>
<dbReference type="InterPro" id="IPR016135">
    <property type="entry name" value="UBQ-conjugating_enzyme/RWD"/>
</dbReference>
<dbReference type="InterPro" id="IPR031488">
    <property type="entry name" value="Zn_ribbon_mio"/>
</dbReference>
<organism evidence="8">
    <name type="scientific">Arcella intermedia</name>
    <dbReference type="NCBI Taxonomy" id="1963864"/>
    <lineage>
        <taxon>Eukaryota</taxon>
        <taxon>Amoebozoa</taxon>
        <taxon>Tubulinea</taxon>
        <taxon>Elardia</taxon>
        <taxon>Arcellinida</taxon>
        <taxon>Sphaerothecina</taxon>
        <taxon>Arcellidae</taxon>
        <taxon>Arcella</taxon>
    </lineage>
</organism>
<dbReference type="GO" id="GO:1904263">
    <property type="term" value="P:positive regulation of TORC1 signaling"/>
    <property type="evidence" value="ECO:0007669"/>
    <property type="project" value="TreeGrafter"/>
</dbReference>
<feature type="region of interest" description="Disordered" evidence="6">
    <location>
        <begin position="429"/>
        <end position="459"/>
    </location>
</feature>
<dbReference type="SMART" id="SM00320">
    <property type="entry name" value="WD40"/>
    <property type="match status" value="5"/>
</dbReference>
<dbReference type="GO" id="GO:0005774">
    <property type="term" value="C:vacuolar membrane"/>
    <property type="evidence" value="ECO:0007669"/>
    <property type="project" value="TreeGrafter"/>
</dbReference>
<dbReference type="AlphaFoldDB" id="A0A6B2KXK2"/>
<evidence type="ECO:0000256" key="1">
    <source>
        <dbReference type="ARBA" id="ARBA00009713"/>
    </source>
</evidence>
<dbReference type="PROSITE" id="PS50294">
    <property type="entry name" value="WD_REPEATS_REGION"/>
    <property type="match status" value="1"/>
</dbReference>
<dbReference type="InterPro" id="IPR015943">
    <property type="entry name" value="WD40/YVTN_repeat-like_dom_sf"/>
</dbReference>
<dbReference type="PANTHER" id="PTHR46170">
    <property type="entry name" value="GATOR COMPLEX PROTEIN WDR59"/>
    <property type="match status" value="1"/>
</dbReference>
<dbReference type="PROSITE" id="PS50082">
    <property type="entry name" value="WD_REPEATS_2"/>
    <property type="match status" value="2"/>
</dbReference>
<comment type="similarity">
    <text evidence="4">Belongs to the WD repeat WDR59 family.</text>
</comment>
<keyword evidence="3" id="KW-0677">Repeat</keyword>
<evidence type="ECO:0000259" key="7">
    <source>
        <dbReference type="PROSITE" id="PS50908"/>
    </source>
</evidence>
<evidence type="ECO:0000256" key="6">
    <source>
        <dbReference type="SAM" id="MobiDB-lite"/>
    </source>
</evidence>
<dbReference type="InterPro" id="IPR006575">
    <property type="entry name" value="RWD_dom"/>
</dbReference>
<feature type="compositionally biased region" description="Low complexity" evidence="6">
    <location>
        <begin position="443"/>
        <end position="455"/>
    </location>
</feature>
<dbReference type="GO" id="GO:0034198">
    <property type="term" value="P:cellular response to amino acid starvation"/>
    <property type="evidence" value="ECO:0007669"/>
    <property type="project" value="TreeGrafter"/>
</dbReference>
<dbReference type="InterPro" id="IPR049567">
    <property type="entry name" value="WDR59-like"/>
</dbReference>
<feature type="compositionally biased region" description="Polar residues" evidence="6">
    <location>
        <begin position="429"/>
        <end position="442"/>
    </location>
</feature>
<dbReference type="SUPFAM" id="SSF50978">
    <property type="entry name" value="WD40 repeat-like"/>
    <property type="match status" value="1"/>
</dbReference>
<evidence type="ECO:0000256" key="2">
    <source>
        <dbReference type="ARBA" id="ARBA00022574"/>
    </source>
</evidence>
<dbReference type="InterPro" id="IPR036322">
    <property type="entry name" value="WD40_repeat_dom_sf"/>
</dbReference>
<accession>A0A6B2KXK2</accession>
<dbReference type="PROSITE" id="PS50908">
    <property type="entry name" value="RWD"/>
    <property type="match status" value="1"/>
</dbReference>
<dbReference type="EMBL" id="GIBP01000505">
    <property type="protein sequence ID" value="NDV29474.1"/>
    <property type="molecule type" value="Transcribed_RNA"/>
</dbReference>
<dbReference type="Pfam" id="PF05773">
    <property type="entry name" value="RWD"/>
    <property type="match status" value="1"/>
</dbReference>
<feature type="repeat" description="WD" evidence="5">
    <location>
        <begin position="74"/>
        <end position="116"/>
    </location>
</feature>
<dbReference type="InterPro" id="IPR019775">
    <property type="entry name" value="WD40_repeat_CS"/>
</dbReference>
<comment type="similarity">
    <text evidence="1">Belongs to the WD repeat mio family.</text>
</comment>
<dbReference type="Pfam" id="PF00400">
    <property type="entry name" value="WD40"/>
    <property type="match status" value="2"/>
</dbReference>
<feature type="domain" description="RWD" evidence="7">
    <location>
        <begin position="325"/>
        <end position="427"/>
    </location>
</feature>
<dbReference type="SUPFAM" id="SSF54495">
    <property type="entry name" value="UBC-like"/>
    <property type="match status" value="1"/>
</dbReference>
<evidence type="ECO:0000256" key="4">
    <source>
        <dbReference type="ARBA" id="ARBA00038452"/>
    </source>
</evidence>
<dbReference type="PANTHER" id="PTHR46170:SF1">
    <property type="entry name" value="GATOR COMPLEX PROTEIN WDR59"/>
    <property type="match status" value="1"/>
</dbReference>
<dbReference type="InterPro" id="IPR001680">
    <property type="entry name" value="WD40_rpt"/>
</dbReference>
<feature type="repeat" description="WD" evidence="5">
    <location>
        <begin position="29"/>
        <end position="70"/>
    </location>
</feature>
<dbReference type="GO" id="GO:0035591">
    <property type="term" value="F:signaling adaptor activity"/>
    <property type="evidence" value="ECO:0007669"/>
    <property type="project" value="TreeGrafter"/>
</dbReference>
<dbReference type="Pfam" id="PF17034">
    <property type="entry name" value="zinc_ribbon_16"/>
    <property type="match status" value="1"/>
</dbReference>
<sequence>MNPTGEFAAFGGKKGLYIVPLNEPKLYKSLSHKWDISLVEWNPHSNCIVASTANSDVLIWDVESRPPLTTKTVFTAHTRTVSDICWSPHDAPTLATCSADSYVRLWDLRNPKSALKIHSYCCWNDGLTRVKWNPYDPYEIASTQNGTVNIWDIRKEQVPKFRITAHMNTITGIDWFKKKDGLELMTCAGESKIKFWSMRDPQNCHQTLNMGVPVFRAQYTPFGYGIVAYAQRSDYSIKIYYGNSFSRPPVVLQGHSDMVPGISWKTIGGKEGKPETYQLYSWGKDQNFCCWELAPAIWEEFKEDEVHDIHKYLSTHGMEDMDLEQEVARLRHSNIPGIMFQELNTTNRTCLINANVKEHSLSLRVLFPKHYPNNAPPSFHILHSNLQFPIQSMITKSLSEIAQFNIEKHRACLCSCLEELSRILKQSKWNQDPKNPVSQEAKSSSSSNGESSGSSGEEEIKVHKNIPFPRLSGASFCGNGFLLRFKTLPNGTTTESVLNIVSPRAPNSHAPTQTMMRTFDDYNLLIASLQKFNPSFLYLDGIWDKMGNNGNTIFNNLPSGSLARVIVYDLSSWLGLSRPLAEKYITNGDVTEICKKNEEAARAVRRRDLVETWRVLQSITHPSVYFYDPEKEMNEFCVPWGLHPFGKQLVQNLIRHYEDLKDIQTLALIVFILTIPIKAKLKAFNNNGLMEGISARTCSNDWNTKLNQLENQRLKKRIKNAISLLESDPLPTDKFNQYLMCYAEILERWGLFDKRLEILDISSNKKILEQEKVECEGIDFKKLCLTCNLFSEDTVCKKCKSTIFQCSICNLPLKGQSIVCFICGHGGHPDHIIKWFSESRVCPVANCECCCYAHEDDEFYFKL</sequence>